<evidence type="ECO:0000259" key="2">
    <source>
        <dbReference type="Pfam" id="PF18658"/>
    </source>
</evidence>
<dbReference type="PANTHER" id="PTHR34589">
    <property type="entry name" value="SIMILAR TO RIKEN CDNA 2700081O15"/>
    <property type="match status" value="1"/>
</dbReference>
<dbReference type="AlphaFoldDB" id="A0A8T1TFD8"/>
<organism evidence="3 4">
    <name type="scientific">Chelydra serpentina</name>
    <name type="common">Snapping turtle</name>
    <name type="synonym">Testudo serpentina</name>
    <dbReference type="NCBI Taxonomy" id="8475"/>
    <lineage>
        <taxon>Eukaryota</taxon>
        <taxon>Metazoa</taxon>
        <taxon>Chordata</taxon>
        <taxon>Craniata</taxon>
        <taxon>Vertebrata</taxon>
        <taxon>Euteleostomi</taxon>
        <taxon>Archelosauria</taxon>
        <taxon>Testudinata</taxon>
        <taxon>Testudines</taxon>
        <taxon>Cryptodira</taxon>
        <taxon>Durocryptodira</taxon>
        <taxon>Americhelydia</taxon>
        <taxon>Chelydroidea</taxon>
        <taxon>Chelydridae</taxon>
        <taxon>Chelydra</taxon>
    </lineage>
</organism>
<feature type="domain" description="SPIN-DOC-like zinc-finger" evidence="2">
    <location>
        <begin position="92"/>
        <end position="154"/>
    </location>
</feature>
<feature type="compositionally biased region" description="Basic and acidic residues" evidence="1">
    <location>
        <begin position="236"/>
        <end position="249"/>
    </location>
</feature>
<feature type="domain" description="SPIN-DOC-like zinc-finger" evidence="2">
    <location>
        <begin position="413"/>
        <end position="473"/>
    </location>
</feature>
<proteinExistence type="predicted"/>
<feature type="region of interest" description="Disordered" evidence="1">
    <location>
        <begin position="181"/>
        <end position="277"/>
    </location>
</feature>
<feature type="region of interest" description="Disordered" evidence="1">
    <location>
        <begin position="154"/>
        <end position="173"/>
    </location>
</feature>
<keyword evidence="4" id="KW-1185">Reference proteome</keyword>
<reference evidence="3 4" key="1">
    <citation type="journal article" date="2020" name="G3 (Bethesda)">
        <title>Draft Genome of the Common Snapping Turtle, Chelydra serpentina, a Model for Phenotypic Plasticity in Reptiles.</title>
        <authorList>
            <person name="Das D."/>
            <person name="Singh S.K."/>
            <person name="Bierstedt J."/>
            <person name="Erickson A."/>
            <person name="Galli G.L.J."/>
            <person name="Crossley D.A. 2nd"/>
            <person name="Rhen T."/>
        </authorList>
    </citation>
    <scope>NUCLEOTIDE SEQUENCE [LARGE SCALE GENOMIC DNA]</scope>
    <source>
        <strain evidence="3">KW</strain>
    </source>
</reference>
<accession>A0A8T1TFD8</accession>
<feature type="non-terminal residue" evidence="3">
    <location>
        <position position="490"/>
    </location>
</feature>
<dbReference type="Proteomes" id="UP000765507">
    <property type="component" value="Unassembled WGS sequence"/>
</dbReference>
<dbReference type="OrthoDB" id="8962639at2759"/>
<evidence type="ECO:0000313" key="3">
    <source>
        <dbReference type="EMBL" id="KAG6939525.1"/>
    </source>
</evidence>
<feature type="region of interest" description="Disordered" evidence="1">
    <location>
        <begin position="291"/>
        <end position="361"/>
    </location>
</feature>
<feature type="compositionally biased region" description="Low complexity" evidence="1">
    <location>
        <begin position="259"/>
        <end position="272"/>
    </location>
</feature>
<dbReference type="Pfam" id="PF18658">
    <property type="entry name" value="zf-C2H2_12"/>
    <property type="match status" value="2"/>
</dbReference>
<protein>
    <submittedName>
        <fullName evidence="3">Spindlin interactor and repressor of chromatin-binding protein</fullName>
    </submittedName>
</protein>
<feature type="compositionally biased region" description="Basic and acidic residues" evidence="1">
    <location>
        <begin position="300"/>
        <end position="319"/>
    </location>
</feature>
<dbReference type="InterPro" id="IPR052675">
    <property type="entry name" value="ZnF_transloc-Spindlin_int"/>
</dbReference>
<comment type="caution">
    <text evidence="3">The sequence shown here is derived from an EMBL/GenBank/DDBJ whole genome shotgun (WGS) entry which is preliminary data.</text>
</comment>
<sequence length="490" mass="53208">CRSLRKTLWCRAREQQREPLCPGPAMEVKAEVPRLEYIAVSLKCEAEEPVPIAACARLCAPLADLAPGVKLEEADKEPLDRGGAPAEAGPGRAWQQEYLVGDCPGRGGAVCMVCGTFLGTCGPSAAREHVLQHHAHSLGLSPEEKRNILEAWSQGGNLPEGAPPPCTPGQYHGAREPAEIEVLIDPEEQTVTRKRGQPRGRPAPRPDARALEPGQRPRGQRRRQSVGPVEGMVLPARERRSKQLSEGQDRGTVSPGTTSPSEEAAPSSAPSEIRLFTDGSFPAGFTLRLYCRPQPASGGREIRKNPSIRERKSPGDRGKTQALGKRQKQLGKAGTVRRGAGNPVGNCPVSALPSQDLDPGVPRLRRKGYSHHGITRRLRLSPSAVRCTLQSWRARGKAPPAPSPPQSKPFDPAWRADFLMDYDAGAGTMVCMVCEYSLLPIRLGTVMRHIRQCHAETLHLPRGVRRAIREVWETRGPVPAPPQHGALKGE</sequence>
<dbReference type="EMBL" id="JAHGAV010000011">
    <property type="protein sequence ID" value="KAG6939525.1"/>
    <property type="molecule type" value="Genomic_DNA"/>
</dbReference>
<name>A0A8T1TFD8_CHESE</name>
<dbReference type="InterPro" id="IPR040647">
    <property type="entry name" value="SPIN-DOC_Znf-C2H2"/>
</dbReference>
<dbReference type="GO" id="GO:0045892">
    <property type="term" value="P:negative regulation of DNA-templated transcription"/>
    <property type="evidence" value="ECO:0007669"/>
    <property type="project" value="TreeGrafter"/>
</dbReference>
<evidence type="ECO:0000313" key="4">
    <source>
        <dbReference type="Proteomes" id="UP000765507"/>
    </source>
</evidence>
<dbReference type="PANTHER" id="PTHR34589:SF1">
    <property type="entry name" value="SPINDLIN INTERACTOR AND REPRESSOR OF CHROMATIN-BINDING PROTEIN"/>
    <property type="match status" value="1"/>
</dbReference>
<gene>
    <name evidence="3" type="primary">SPINDOC</name>
    <name evidence="3" type="ORF">G0U57_001624</name>
</gene>
<evidence type="ECO:0000256" key="1">
    <source>
        <dbReference type="SAM" id="MobiDB-lite"/>
    </source>
</evidence>